<keyword evidence="2" id="KW-0378">Hydrolase</keyword>
<dbReference type="Pfam" id="PF00089">
    <property type="entry name" value="Trypsin"/>
    <property type="match status" value="1"/>
</dbReference>
<gene>
    <name evidence="7" type="primary">CSON001567</name>
</gene>
<evidence type="ECO:0000256" key="4">
    <source>
        <dbReference type="ARBA" id="ARBA00023157"/>
    </source>
</evidence>
<keyword evidence="4" id="KW-1015">Disulfide bond</keyword>
<keyword evidence="3" id="KW-0720">Serine protease</keyword>
<reference evidence="7" key="1">
    <citation type="submission" date="2018-07" db="EMBL/GenBank/DDBJ databases">
        <authorList>
            <person name="Quirk P.G."/>
            <person name="Krulwich T.A."/>
        </authorList>
    </citation>
    <scope>NUCLEOTIDE SEQUENCE</scope>
</reference>
<dbReference type="GO" id="GO:0004252">
    <property type="term" value="F:serine-type endopeptidase activity"/>
    <property type="evidence" value="ECO:0007669"/>
    <property type="project" value="InterPro"/>
</dbReference>
<evidence type="ECO:0000256" key="3">
    <source>
        <dbReference type="ARBA" id="ARBA00022825"/>
    </source>
</evidence>
<comment type="similarity">
    <text evidence="5">Belongs to the peptidase S1 family. CLIP subfamily.</text>
</comment>
<dbReference type="EMBL" id="UFQT01000124">
    <property type="protein sequence ID" value="SSX20477.1"/>
    <property type="molecule type" value="Genomic_DNA"/>
</dbReference>
<evidence type="ECO:0000313" key="7">
    <source>
        <dbReference type="EMBL" id="SSX20477.1"/>
    </source>
</evidence>
<evidence type="ECO:0000256" key="2">
    <source>
        <dbReference type="ARBA" id="ARBA00022801"/>
    </source>
</evidence>
<evidence type="ECO:0000256" key="1">
    <source>
        <dbReference type="ARBA" id="ARBA00022670"/>
    </source>
</evidence>
<feature type="domain" description="Peptidase S1" evidence="6">
    <location>
        <begin position="10"/>
        <end position="143"/>
    </location>
</feature>
<keyword evidence="1" id="KW-0645">Protease</keyword>
<dbReference type="InterPro" id="IPR001314">
    <property type="entry name" value="Peptidase_S1A"/>
</dbReference>
<dbReference type="Gene3D" id="2.40.10.10">
    <property type="entry name" value="Trypsin-like serine proteases"/>
    <property type="match status" value="2"/>
</dbReference>
<evidence type="ECO:0000259" key="6">
    <source>
        <dbReference type="PROSITE" id="PS50240"/>
    </source>
</evidence>
<dbReference type="InterPro" id="IPR009003">
    <property type="entry name" value="Peptidase_S1_PA"/>
</dbReference>
<dbReference type="VEuPathDB" id="VectorBase:CSON001567"/>
<dbReference type="PROSITE" id="PS50240">
    <property type="entry name" value="TRYPSIN_DOM"/>
    <property type="match status" value="1"/>
</dbReference>
<accession>A0A336LVY3</accession>
<dbReference type="CDD" id="cd00190">
    <property type="entry name" value="Tryp_SPc"/>
    <property type="match status" value="1"/>
</dbReference>
<dbReference type="FunFam" id="2.40.10.10:FF:000068">
    <property type="entry name" value="transmembrane protease serine 2"/>
    <property type="match status" value="1"/>
</dbReference>
<organism evidence="7">
    <name type="scientific">Culicoides sonorensis</name>
    <name type="common">Biting midge</name>
    <dbReference type="NCBI Taxonomy" id="179676"/>
    <lineage>
        <taxon>Eukaryota</taxon>
        <taxon>Metazoa</taxon>
        <taxon>Ecdysozoa</taxon>
        <taxon>Arthropoda</taxon>
        <taxon>Hexapoda</taxon>
        <taxon>Insecta</taxon>
        <taxon>Pterygota</taxon>
        <taxon>Neoptera</taxon>
        <taxon>Endopterygota</taxon>
        <taxon>Diptera</taxon>
        <taxon>Nematocera</taxon>
        <taxon>Chironomoidea</taxon>
        <taxon>Ceratopogonidae</taxon>
        <taxon>Ceratopogoninae</taxon>
        <taxon>Culicoides</taxon>
        <taxon>Monoculicoides</taxon>
    </lineage>
</organism>
<name>A0A336LVY3_CULSO</name>
<dbReference type="PRINTS" id="PR00722">
    <property type="entry name" value="CHYMOTRYPSIN"/>
</dbReference>
<dbReference type="PANTHER" id="PTHR24276:SF91">
    <property type="entry name" value="AT26814P-RELATED"/>
    <property type="match status" value="1"/>
</dbReference>
<protein>
    <submittedName>
        <fullName evidence="7">CSON001567 protein</fullName>
    </submittedName>
</protein>
<dbReference type="InterPro" id="IPR018114">
    <property type="entry name" value="TRYPSIN_HIS"/>
</dbReference>
<dbReference type="PANTHER" id="PTHR24276">
    <property type="entry name" value="POLYSERASE-RELATED"/>
    <property type="match status" value="1"/>
</dbReference>
<evidence type="ECO:0000256" key="5">
    <source>
        <dbReference type="ARBA" id="ARBA00024195"/>
    </source>
</evidence>
<dbReference type="SUPFAM" id="SSF50494">
    <property type="entry name" value="Trypsin-like serine proteases"/>
    <property type="match status" value="1"/>
</dbReference>
<dbReference type="OMA" id="NTKSSGC"/>
<dbReference type="PROSITE" id="PS00134">
    <property type="entry name" value="TRYPSIN_HIS"/>
    <property type="match status" value="1"/>
</dbReference>
<dbReference type="InterPro" id="IPR001254">
    <property type="entry name" value="Trypsin_dom"/>
</dbReference>
<dbReference type="InterPro" id="IPR043504">
    <property type="entry name" value="Peptidase_S1_PA_chymotrypsin"/>
</dbReference>
<dbReference type="GO" id="GO:0006508">
    <property type="term" value="P:proteolysis"/>
    <property type="evidence" value="ECO:0007669"/>
    <property type="project" value="UniProtKB-KW"/>
</dbReference>
<dbReference type="InterPro" id="IPR050430">
    <property type="entry name" value="Peptidase_S1"/>
</dbReference>
<dbReference type="SMART" id="SM00020">
    <property type="entry name" value="Tryp_SPc"/>
    <property type="match status" value="1"/>
</dbReference>
<sequence>MEKSLNSLQIKGGYDGNIADLNYQVSVQMFHRGSYKHFCGGSIIAASHIISAAHCYDNNIFNFYGVRAGSNTTKSGGQFRSVLSTQVHPSYDSMTIDYDVAILKLRTPLNFGALVQPIPLAPLGKFIDAKVRATVSGWGATRV</sequence>
<proteinExistence type="inferred from homology"/>
<dbReference type="AlphaFoldDB" id="A0A336LVY3"/>